<proteinExistence type="predicted"/>
<accession>A0A7J6N542</accession>
<reference evidence="2 3" key="1">
    <citation type="submission" date="2020-04" db="EMBL/GenBank/DDBJ databases">
        <title>Perkinsus olseni comparative genomics.</title>
        <authorList>
            <person name="Bogema D.R."/>
        </authorList>
    </citation>
    <scope>NUCLEOTIDE SEQUENCE [LARGE SCALE GENOMIC DNA]</scope>
    <source>
        <strain evidence="2">00978-12</strain>
    </source>
</reference>
<organism evidence="2 3">
    <name type="scientific">Perkinsus olseni</name>
    <name type="common">Perkinsus atlanticus</name>
    <dbReference type="NCBI Taxonomy" id="32597"/>
    <lineage>
        <taxon>Eukaryota</taxon>
        <taxon>Sar</taxon>
        <taxon>Alveolata</taxon>
        <taxon>Perkinsozoa</taxon>
        <taxon>Perkinsea</taxon>
        <taxon>Perkinsida</taxon>
        <taxon>Perkinsidae</taxon>
        <taxon>Perkinsus</taxon>
    </lineage>
</organism>
<dbReference type="EMBL" id="JABANP010000932">
    <property type="protein sequence ID" value="KAF4678061.1"/>
    <property type="molecule type" value="Genomic_DNA"/>
</dbReference>
<comment type="caution">
    <text evidence="2">The sequence shown here is derived from an EMBL/GenBank/DDBJ whole genome shotgun (WGS) entry which is preliminary data.</text>
</comment>
<sequence length="303" mass="34911">MRSIPSRTLNAVAILLCCCLCLTQASPDGLEAPSVDREFMTFSEFRECSEKEERSRLKPEETELMVFRRCTKDVFGKLKNGDDIKSWLGFDILDTDKGRKKLTDMTTLIRPKFSPYSTLTIIVDREVLANTERDLEKNKLDVGKKTIPRNKWHLCEWKTEVAARNKEDVWEVVPVATFTINLKIADPAVGFEVSMLTAEVRYRSLKPQFDMSRFRKMVSASRKFPRTSTRRPHRSGLEYLCMEQILSFGKSAAGFLQERPPLTPEDSVFPIINWVTNKSVLYPKASNREWNKEIDSNLEVEIA</sequence>
<dbReference type="Proteomes" id="UP000541610">
    <property type="component" value="Unassembled WGS sequence"/>
</dbReference>
<feature type="signal peptide" evidence="1">
    <location>
        <begin position="1"/>
        <end position="25"/>
    </location>
</feature>
<evidence type="ECO:0000313" key="2">
    <source>
        <dbReference type="EMBL" id="KAF4678061.1"/>
    </source>
</evidence>
<evidence type="ECO:0000256" key="1">
    <source>
        <dbReference type="SAM" id="SignalP"/>
    </source>
</evidence>
<evidence type="ECO:0000313" key="3">
    <source>
        <dbReference type="Proteomes" id="UP000541610"/>
    </source>
</evidence>
<gene>
    <name evidence="2" type="ORF">FOZ60_016962</name>
</gene>
<feature type="chain" id="PRO_5029873947" description="Secreted protein" evidence="1">
    <location>
        <begin position="26"/>
        <end position="303"/>
    </location>
</feature>
<keyword evidence="1" id="KW-0732">Signal</keyword>
<protein>
    <recommendedName>
        <fullName evidence="4">Secreted protein</fullName>
    </recommendedName>
</protein>
<evidence type="ECO:0008006" key="4">
    <source>
        <dbReference type="Google" id="ProtNLM"/>
    </source>
</evidence>
<dbReference type="AlphaFoldDB" id="A0A7J6N542"/>
<name>A0A7J6N542_PEROL</name>